<dbReference type="AlphaFoldDB" id="A0A016V538"/>
<evidence type="ECO:0000256" key="2">
    <source>
        <dbReference type="SAM" id="Phobius"/>
    </source>
</evidence>
<evidence type="ECO:0000256" key="1">
    <source>
        <dbReference type="SAM" id="MobiDB-lite"/>
    </source>
</evidence>
<accession>A0A016V538</accession>
<name>A0A016V538_9BILA</name>
<reference evidence="4" key="1">
    <citation type="journal article" date="2015" name="Nat. Genet.">
        <title>The genome and transcriptome of the zoonotic hookworm Ancylostoma ceylanicum identify infection-specific gene families.</title>
        <authorList>
            <person name="Schwarz E.M."/>
            <person name="Hu Y."/>
            <person name="Antoshechkin I."/>
            <person name="Miller M.M."/>
            <person name="Sternberg P.W."/>
            <person name="Aroian R.V."/>
        </authorList>
    </citation>
    <scope>NUCLEOTIDE SEQUENCE</scope>
    <source>
        <strain evidence="4">HY135</strain>
    </source>
</reference>
<keyword evidence="2" id="KW-0812">Transmembrane</keyword>
<comment type="caution">
    <text evidence="3">The sequence shown here is derived from an EMBL/GenBank/DDBJ whole genome shotgun (WGS) entry which is preliminary data.</text>
</comment>
<protein>
    <submittedName>
        <fullName evidence="3">Uncharacterized protein</fullName>
    </submittedName>
</protein>
<evidence type="ECO:0000313" key="4">
    <source>
        <dbReference type="Proteomes" id="UP000024635"/>
    </source>
</evidence>
<feature type="region of interest" description="Disordered" evidence="1">
    <location>
        <begin position="133"/>
        <end position="162"/>
    </location>
</feature>
<keyword evidence="2" id="KW-0472">Membrane</keyword>
<feature type="transmembrane region" description="Helical" evidence="2">
    <location>
        <begin position="174"/>
        <end position="196"/>
    </location>
</feature>
<proteinExistence type="predicted"/>
<organism evidence="3 4">
    <name type="scientific">Ancylostoma ceylanicum</name>
    <dbReference type="NCBI Taxonomy" id="53326"/>
    <lineage>
        <taxon>Eukaryota</taxon>
        <taxon>Metazoa</taxon>
        <taxon>Ecdysozoa</taxon>
        <taxon>Nematoda</taxon>
        <taxon>Chromadorea</taxon>
        <taxon>Rhabditida</taxon>
        <taxon>Rhabditina</taxon>
        <taxon>Rhabditomorpha</taxon>
        <taxon>Strongyloidea</taxon>
        <taxon>Ancylostomatidae</taxon>
        <taxon>Ancylostomatinae</taxon>
        <taxon>Ancylostoma</taxon>
    </lineage>
</organism>
<sequence>MKDILERKEMTIWDMRGNVQKTRHADPSDQYRSATGLNSPKFPDWKLWTVEHGPRAQPVEHTKACSRNPLPRVPRAHYAESARSRMSVSASELFTSVTVNEEASVIVLRNFRQLAEESIKKIGGLRFGGKVCASRSPSDRRPEIHGKTGDLRYRPTLRSGATPSRSPPIFFYRLYIPFLFSTKLGAAVTLSMSSFLKIYRRERDIFFYFSLSQLIIYKTSQHY</sequence>
<feature type="compositionally biased region" description="Basic and acidic residues" evidence="1">
    <location>
        <begin position="137"/>
        <end position="153"/>
    </location>
</feature>
<evidence type="ECO:0000313" key="3">
    <source>
        <dbReference type="EMBL" id="EYC22381.1"/>
    </source>
</evidence>
<keyword evidence="2" id="KW-1133">Transmembrane helix</keyword>
<dbReference type="EMBL" id="JARK01001353">
    <property type="protein sequence ID" value="EYC22381.1"/>
    <property type="molecule type" value="Genomic_DNA"/>
</dbReference>
<gene>
    <name evidence="3" type="primary">Acey_s0017.g3316</name>
    <name evidence="3" type="ORF">Y032_0017g3316</name>
</gene>
<dbReference type="Proteomes" id="UP000024635">
    <property type="component" value="Unassembled WGS sequence"/>
</dbReference>
<keyword evidence="4" id="KW-1185">Reference proteome</keyword>